<comment type="cofactor">
    <cofactor evidence="2 10">
        <name>Ca(2+)</name>
        <dbReference type="ChEBI" id="CHEBI:29108"/>
    </cofactor>
</comment>
<dbReference type="Pfam" id="PF03211">
    <property type="entry name" value="Pectate_lyase"/>
    <property type="match status" value="1"/>
</dbReference>
<proteinExistence type="inferred from homology"/>
<dbReference type="EC" id="4.2.2.2" evidence="5 10"/>
<comment type="catalytic activity">
    <reaction evidence="1 10">
        <text>Eliminative cleavage of (1-&gt;4)-alpha-D-galacturonan to give oligosaccharides with 4-deoxy-alpha-D-galact-4-enuronosyl groups at their non-reducing ends.</text>
        <dbReference type="EC" id="4.2.2.2"/>
    </reaction>
</comment>
<dbReference type="InterPro" id="IPR012334">
    <property type="entry name" value="Pectin_lyas_fold"/>
</dbReference>
<evidence type="ECO:0000313" key="11">
    <source>
        <dbReference type="EMBL" id="NSL54268.1"/>
    </source>
</evidence>
<keyword evidence="8 10" id="KW-0106">Calcium</keyword>
<keyword evidence="9 10" id="KW-0456">Lyase</keyword>
<evidence type="ECO:0000256" key="9">
    <source>
        <dbReference type="ARBA" id="ARBA00023239"/>
    </source>
</evidence>
<evidence type="ECO:0000256" key="4">
    <source>
        <dbReference type="ARBA" id="ARBA00006463"/>
    </source>
</evidence>
<comment type="similarity">
    <text evidence="4 10">Belongs to the polysaccharide lyase 3 family.</text>
</comment>
<sequence length="375" mass="38331">MKFRFITGALLALAAVSTQAASDAPTGYTKCAQNTGATCTMTGSRSVALGKSGSFVYATKTDSFACIGSAFPSNSYTTSAWCSYAGSTSAASSAAASSAAASAAASSKAASSAAASSKAASSVAASSKAASSTAGIPAATGTVINPTTVTIPANTTKDYGFQRIGISAQAASCDDEGQKPVFLLEDGAVLKNVIIHGGLNGSDGVHCKGNCTLENVHWEDVCEDAATMLGGSGKVMSVVGGSASHASDKVFQHNGKGSTVKVRDFNTYGDIGRFWMSCGNCSDNGGPRKLDIDRVNITGRIWDSAKNVQAYAIRLNYNYGDKATVRNLKIKNYVKGSPKVCVQAVGVQPGEAQTNNGEFFNTAYCDLSPADVTAY</sequence>
<dbReference type="PANTHER" id="PTHR33407">
    <property type="entry name" value="PECTATE LYASE F-RELATED"/>
    <property type="match status" value="1"/>
</dbReference>
<evidence type="ECO:0000256" key="2">
    <source>
        <dbReference type="ARBA" id="ARBA00001913"/>
    </source>
</evidence>
<accession>A0ABX2IEP0</accession>
<evidence type="ECO:0000256" key="5">
    <source>
        <dbReference type="ARBA" id="ARBA00012272"/>
    </source>
</evidence>
<dbReference type="EMBL" id="JABCSC020000001">
    <property type="protein sequence ID" value="NSL54268.1"/>
    <property type="molecule type" value="Genomic_DNA"/>
</dbReference>
<comment type="caution">
    <text evidence="11">The sequence shown here is derived from an EMBL/GenBank/DDBJ whole genome shotgun (WGS) entry which is preliminary data.</text>
</comment>
<reference evidence="11 12" key="1">
    <citation type="submission" date="2020-06" db="EMBL/GenBank/DDBJ databases">
        <title>Draft genome of Uliginosibacterium sp. IMCC34675.</title>
        <authorList>
            <person name="Song J."/>
        </authorList>
    </citation>
    <scope>NUCLEOTIDE SEQUENCE [LARGE SCALE GENOMIC DNA]</scope>
    <source>
        <strain evidence="11 12">IMCC34675</strain>
    </source>
</reference>
<dbReference type="Gene3D" id="2.160.20.10">
    <property type="entry name" value="Single-stranded right-handed beta-helix, Pectin lyase-like"/>
    <property type="match status" value="1"/>
</dbReference>
<comment type="function">
    <text evidence="10">Catalyzes the depolymerization of both polygalacturonate and pectins of methyl esterification degree from 22 to 89%, with an endo mode of action. In contrast to the majority of pectate lyases, displays high activity on highly methylated pectins.</text>
</comment>
<feature type="signal peptide" evidence="10">
    <location>
        <begin position="1"/>
        <end position="20"/>
    </location>
</feature>
<evidence type="ECO:0000256" key="8">
    <source>
        <dbReference type="ARBA" id="ARBA00022837"/>
    </source>
</evidence>
<name>A0ABX2IEP0_9RHOO</name>
<evidence type="ECO:0000256" key="10">
    <source>
        <dbReference type="RuleBase" id="RU367009"/>
    </source>
</evidence>
<dbReference type="SUPFAM" id="SSF51126">
    <property type="entry name" value="Pectin lyase-like"/>
    <property type="match status" value="1"/>
</dbReference>
<keyword evidence="12" id="KW-1185">Reference proteome</keyword>
<dbReference type="InterPro" id="IPR004898">
    <property type="entry name" value="Pectate_lyase_PlyH/PlyE-like"/>
</dbReference>
<dbReference type="InterPro" id="IPR011050">
    <property type="entry name" value="Pectin_lyase_fold/virulence"/>
</dbReference>
<dbReference type="Proteomes" id="UP000778523">
    <property type="component" value="Unassembled WGS sequence"/>
</dbReference>
<comment type="subcellular location">
    <subcellularLocation>
        <location evidence="3 10">Secreted</location>
    </subcellularLocation>
</comment>
<gene>
    <name evidence="11" type="ORF">HJ583_004455</name>
</gene>
<keyword evidence="7 10" id="KW-0732">Signal</keyword>
<evidence type="ECO:0000256" key="6">
    <source>
        <dbReference type="ARBA" id="ARBA00022525"/>
    </source>
</evidence>
<keyword evidence="6 10" id="KW-0964">Secreted</keyword>
<evidence type="ECO:0000256" key="1">
    <source>
        <dbReference type="ARBA" id="ARBA00000695"/>
    </source>
</evidence>
<evidence type="ECO:0000256" key="7">
    <source>
        <dbReference type="ARBA" id="ARBA00022729"/>
    </source>
</evidence>
<organism evidence="11 12">
    <name type="scientific">Uliginosibacterium aquaticum</name>
    <dbReference type="NCBI Taxonomy" id="2731212"/>
    <lineage>
        <taxon>Bacteria</taxon>
        <taxon>Pseudomonadati</taxon>
        <taxon>Pseudomonadota</taxon>
        <taxon>Betaproteobacteria</taxon>
        <taxon>Rhodocyclales</taxon>
        <taxon>Zoogloeaceae</taxon>
        <taxon>Uliginosibacterium</taxon>
    </lineage>
</organism>
<dbReference type="PANTHER" id="PTHR33407:SF9">
    <property type="entry name" value="PECTATE LYASE F-RELATED"/>
    <property type="match status" value="1"/>
</dbReference>
<dbReference type="RefSeq" id="WP_170020810.1">
    <property type="nucleotide sequence ID" value="NZ_JABCSC020000001.1"/>
</dbReference>
<protein>
    <recommendedName>
        <fullName evidence="5 10">Pectate lyase</fullName>
        <ecNumber evidence="5 10">4.2.2.2</ecNumber>
    </recommendedName>
</protein>
<feature type="chain" id="PRO_5044950908" description="Pectate lyase" evidence="10">
    <location>
        <begin position="21"/>
        <end position="375"/>
    </location>
</feature>
<evidence type="ECO:0000256" key="3">
    <source>
        <dbReference type="ARBA" id="ARBA00004613"/>
    </source>
</evidence>
<dbReference type="GO" id="GO:0016829">
    <property type="term" value="F:lyase activity"/>
    <property type="evidence" value="ECO:0007669"/>
    <property type="project" value="UniProtKB-KW"/>
</dbReference>
<evidence type="ECO:0000313" key="12">
    <source>
        <dbReference type="Proteomes" id="UP000778523"/>
    </source>
</evidence>